<reference evidence="9 10" key="1">
    <citation type="journal article" date="2015" name="Antonie Van Leeuwenhoek">
        <title>Oricola cellulosilytica gen. nov., sp. nov., a cellulose-degrading bacterium of the family Phyllobacteriaceae isolated from surface seashore water, and emended descriptions of Mesorhizobium loti and Phyllobacterium myrsinacearum.</title>
        <authorList>
            <person name="Hameed A."/>
            <person name="Shahina M."/>
            <person name="Lai W.A."/>
            <person name="Lin S.Y."/>
            <person name="Young L.S."/>
            <person name="Liu Y.C."/>
            <person name="Hsu Y.H."/>
            <person name="Young C.C."/>
        </authorList>
    </citation>
    <scope>NUCLEOTIDE SEQUENCE [LARGE SCALE GENOMIC DNA]</scope>
    <source>
        <strain evidence="9 10">KCTC 52183</strain>
    </source>
</reference>
<sequence>MAHVFEIVLPVFGICLLGYLAISVKLLTIDTGDALARYVFVIAVPALLFSSLATGTFDAASAAQLWLAYFGGVAVTWIVASIMIRVVFKRDYKASIIAGIAASFANTVLIGIPLVQRAYGDELTQVLFLIVSIHLPMMLLAASLLVEYAAYADDPGYGFHPYEIALRVLKNLATNAIVVGIVAGALWRLTGLPLSGPPATIVEWLGRTAGPLALFSLGMSLHKYGIASNIKQASLITAMSLVFMPAVVLAIGISLPGLPIEWVRVAVMTAACPTGVNAYLFATHFRTAEGLSTNVIMMSTAFGAVTIAFWLAVAAAL</sequence>
<dbReference type="OrthoDB" id="9810457at2"/>
<keyword evidence="4" id="KW-1003">Cell membrane</keyword>
<feature type="transmembrane region" description="Helical" evidence="8">
    <location>
        <begin position="172"/>
        <end position="189"/>
    </location>
</feature>
<feature type="transmembrane region" description="Helical" evidence="8">
    <location>
        <begin position="7"/>
        <end position="28"/>
    </location>
</feature>
<gene>
    <name evidence="9" type="ORF">E0D97_11290</name>
</gene>
<evidence type="ECO:0000256" key="6">
    <source>
        <dbReference type="ARBA" id="ARBA00022989"/>
    </source>
</evidence>
<evidence type="ECO:0000256" key="5">
    <source>
        <dbReference type="ARBA" id="ARBA00022692"/>
    </source>
</evidence>
<evidence type="ECO:0000256" key="4">
    <source>
        <dbReference type="ARBA" id="ARBA00022475"/>
    </source>
</evidence>
<proteinExistence type="inferred from homology"/>
<dbReference type="Pfam" id="PF03547">
    <property type="entry name" value="Mem_trans"/>
    <property type="match status" value="1"/>
</dbReference>
<feature type="transmembrane region" description="Helical" evidence="8">
    <location>
        <begin position="201"/>
        <end position="221"/>
    </location>
</feature>
<evidence type="ECO:0000313" key="9">
    <source>
        <dbReference type="EMBL" id="TCD13691.1"/>
    </source>
</evidence>
<feature type="transmembrane region" description="Helical" evidence="8">
    <location>
        <begin position="127"/>
        <end position="151"/>
    </location>
</feature>
<keyword evidence="3" id="KW-0813">Transport</keyword>
<dbReference type="PANTHER" id="PTHR36838:SF3">
    <property type="entry name" value="TRANSPORTER AUXIN EFFLUX CARRIER EC FAMILY"/>
    <property type="match status" value="1"/>
</dbReference>
<keyword evidence="7 8" id="KW-0472">Membrane</keyword>
<dbReference type="GO" id="GO:0055085">
    <property type="term" value="P:transmembrane transport"/>
    <property type="evidence" value="ECO:0007669"/>
    <property type="project" value="InterPro"/>
</dbReference>
<dbReference type="InterPro" id="IPR038770">
    <property type="entry name" value="Na+/solute_symporter_sf"/>
</dbReference>
<comment type="similarity">
    <text evidence="2">Belongs to the auxin efflux carrier (TC 2.A.69) family.</text>
</comment>
<dbReference type="Proteomes" id="UP000291301">
    <property type="component" value="Unassembled WGS sequence"/>
</dbReference>
<feature type="transmembrane region" description="Helical" evidence="8">
    <location>
        <begin position="66"/>
        <end position="88"/>
    </location>
</feature>
<keyword evidence="5 8" id="KW-0812">Transmembrane</keyword>
<comment type="subcellular location">
    <subcellularLocation>
        <location evidence="1">Cell membrane</location>
        <topology evidence="1">Multi-pass membrane protein</topology>
    </subcellularLocation>
</comment>
<dbReference type="GO" id="GO:0005886">
    <property type="term" value="C:plasma membrane"/>
    <property type="evidence" value="ECO:0007669"/>
    <property type="project" value="UniProtKB-SubCell"/>
</dbReference>
<evidence type="ECO:0000256" key="2">
    <source>
        <dbReference type="ARBA" id="ARBA00010145"/>
    </source>
</evidence>
<evidence type="ECO:0000256" key="7">
    <source>
        <dbReference type="ARBA" id="ARBA00023136"/>
    </source>
</evidence>
<protein>
    <submittedName>
        <fullName evidence="9">AEC family transporter</fullName>
    </submittedName>
</protein>
<keyword evidence="10" id="KW-1185">Reference proteome</keyword>
<feature type="transmembrane region" description="Helical" evidence="8">
    <location>
        <begin position="35"/>
        <end position="54"/>
    </location>
</feature>
<evidence type="ECO:0000256" key="8">
    <source>
        <dbReference type="SAM" id="Phobius"/>
    </source>
</evidence>
<dbReference type="AlphaFoldDB" id="A0A4R0P938"/>
<comment type="caution">
    <text evidence="9">The sequence shown here is derived from an EMBL/GenBank/DDBJ whole genome shotgun (WGS) entry which is preliminary data.</text>
</comment>
<name>A0A4R0P938_9HYPH</name>
<keyword evidence="6 8" id="KW-1133">Transmembrane helix</keyword>
<evidence type="ECO:0000313" key="10">
    <source>
        <dbReference type="Proteomes" id="UP000291301"/>
    </source>
</evidence>
<feature type="transmembrane region" description="Helical" evidence="8">
    <location>
        <begin position="294"/>
        <end position="316"/>
    </location>
</feature>
<dbReference type="RefSeq" id="WP_131568926.1">
    <property type="nucleotide sequence ID" value="NZ_JAINFK010000003.1"/>
</dbReference>
<organism evidence="9 10">
    <name type="scientific">Oricola cellulosilytica</name>
    <dbReference type="NCBI Taxonomy" id="1429082"/>
    <lineage>
        <taxon>Bacteria</taxon>
        <taxon>Pseudomonadati</taxon>
        <taxon>Pseudomonadota</taxon>
        <taxon>Alphaproteobacteria</taxon>
        <taxon>Hyphomicrobiales</taxon>
        <taxon>Ahrensiaceae</taxon>
        <taxon>Oricola</taxon>
    </lineage>
</organism>
<feature type="transmembrane region" description="Helical" evidence="8">
    <location>
        <begin position="262"/>
        <end position="282"/>
    </location>
</feature>
<feature type="transmembrane region" description="Helical" evidence="8">
    <location>
        <begin position="233"/>
        <end position="256"/>
    </location>
</feature>
<dbReference type="PANTHER" id="PTHR36838">
    <property type="entry name" value="AUXIN EFFLUX CARRIER FAMILY PROTEIN"/>
    <property type="match status" value="1"/>
</dbReference>
<feature type="transmembrane region" description="Helical" evidence="8">
    <location>
        <begin position="95"/>
        <end position="115"/>
    </location>
</feature>
<evidence type="ECO:0000256" key="1">
    <source>
        <dbReference type="ARBA" id="ARBA00004651"/>
    </source>
</evidence>
<evidence type="ECO:0000256" key="3">
    <source>
        <dbReference type="ARBA" id="ARBA00022448"/>
    </source>
</evidence>
<accession>A0A4R0P938</accession>
<dbReference type="InterPro" id="IPR004776">
    <property type="entry name" value="Mem_transp_PIN-like"/>
</dbReference>
<dbReference type="EMBL" id="SJST01000004">
    <property type="protein sequence ID" value="TCD13691.1"/>
    <property type="molecule type" value="Genomic_DNA"/>
</dbReference>
<dbReference type="Gene3D" id="1.20.1530.20">
    <property type="match status" value="1"/>
</dbReference>